<dbReference type="EMBL" id="WIGM01000704">
    <property type="protein sequence ID" value="KAF6815372.1"/>
    <property type="molecule type" value="Genomic_DNA"/>
</dbReference>
<dbReference type="Proteomes" id="UP000639643">
    <property type="component" value="Unassembled WGS sequence"/>
</dbReference>
<organism evidence="1 2">
    <name type="scientific">Colletotrichum musicola</name>
    <dbReference type="NCBI Taxonomy" id="2175873"/>
    <lineage>
        <taxon>Eukaryota</taxon>
        <taxon>Fungi</taxon>
        <taxon>Dikarya</taxon>
        <taxon>Ascomycota</taxon>
        <taxon>Pezizomycotina</taxon>
        <taxon>Sordariomycetes</taxon>
        <taxon>Hypocreomycetidae</taxon>
        <taxon>Glomerellales</taxon>
        <taxon>Glomerellaceae</taxon>
        <taxon>Colletotrichum</taxon>
        <taxon>Colletotrichum orchidearum species complex</taxon>
    </lineage>
</organism>
<comment type="caution">
    <text evidence="1">The sequence shown here is derived from an EMBL/GenBank/DDBJ whole genome shotgun (WGS) entry which is preliminary data.</text>
</comment>
<dbReference type="InterPro" id="IPR055530">
    <property type="entry name" value="DUF7104"/>
</dbReference>
<proteinExistence type="predicted"/>
<name>A0A8H6N040_9PEZI</name>
<sequence length="77" mass="8631">MKLLLDRRGEEVKVIEEVVKAAAGNASSGEKVMALLLNRRGEEVKVIEEVTVCQSSQWKRHIGISECIEMSKDKMSE</sequence>
<reference evidence="1" key="1">
    <citation type="journal article" date="2020" name="Phytopathology">
        <title>Genome Sequence Resources of Colletotrichum truncatum, C. plurivorum, C. musicola, and C. sojae: Four Species Pathogenic to Soybean (Glycine max).</title>
        <authorList>
            <person name="Rogerio F."/>
            <person name="Boufleur T.R."/>
            <person name="Ciampi-Guillardi M."/>
            <person name="Sukno S.A."/>
            <person name="Thon M.R."/>
            <person name="Massola Junior N.S."/>
            <person name="Baroncelli R."/>
        </authorList>
    </citation>
    <scope>NUCLEOTIDE SEQUENCE</scope>
    <source>
        <strain evidence="1">LFN0074</strain>
    </source>
</reference>
<protein>
    <submittedName>
        <fullName evidence="1">Ankyrin repeat and sam domain containing protein 6</fullName>
    </submittedName>
</protein>
<dbReference type="AlphaFoldDB" id="A0A8H6N040"/>
<dbReference type="Gene3D" id="1.20.5.340">
    <property type="match status" value="1"/>
</dbReference>
<evidence type="ECO:0000313" key="2">
    <source>
        <dbReference type="Proteomes" id="UP000639643"/>
    </source>
</evidence>
<gene>
    <name evidence="1" type="ORF">CMUS01_12461</name>
</gene>
<dbReference type="Pfam" id="PF23397">
    <property type="entry name" value="DUF7104"/>
    <property type="match status" value="2"/>
</dbReference>
<evidence type="ECO:0000313" key="1">
    <source>
        <dbReference type="EMBL" id="KAF6815372.1"/>
    </source>
</evidence>
<keyword evidence="2" id="KW-1185">Reference proteome</keyword>
<accession>A0A8H6N040</accession>